<dbReference type="InterPro" id="IPR042098">
    <property type="entry name" value="TauD-like_sf"/>
</dbReference>
<evidence type="ECO:0000256" key="12">
    <source>
        <dbReference type="SAM" id="MobiDB-lite"/>
    </source>
</evidence>
<dbReference type="STRING" id="7375.A0A0L0CFI5"/>
<dbReference type="Proteomes" id="UP000037069">
    <property type="component" value="Unassembled WGS sequence"/>
</dbReference>
<dbReference type="OrthoDB" id="408743at2759"/>
<dbReference type="GO" id="GO:0005739">
    <property type="term" value="C:mitochondrion"/>
    <property type="evidence" value="ECO:0007669"/>
    <property type="project" value="TreeGrafter"/>
</dbReference>
<dbReference type="UniPathway" id="UPA00118"/>
<accession>A0A0L0CFI5</accession>
<keyword evidence="15" id="KW-1185">Reference proteome</keyword>
<evidence type="ECO:0000256" key="11">
    <source>
        <dbReference type="PROSITE-ProRule" id="PRU00309"/>
    </source>
</evidence>
<protein>
    <recommendedName>
        <fullName evidence="13">THAP-type domain-containing protein</fullName>
    </recommendedName>
</protein>
<dbReference type="Gene3D" id="3.60.130.10">
    <property type="entry name" value="Clavaminate synthase-like"/>
    <property type="match status" value="1"/>
</dbReference>
<dbReference type="PANTHER" id="PTHR10696">
    <property type="entry name" value="GAMMA-BUTYROBETAINE HYDROXYLASE-RELATED"/>
    <property type="match status" value="1"/>
</dbReference>
<evidence type="ECO:0000313" key="14">
    <source>
        <dbReference type="EMBL" id="KNC30962.1"/>
    </source>
</evidence>
<keyword evidence="8" id="KW-0560">Oxidoreductase</keyword>
<keyword evidence="3" id="KW-0479">Metal-binding</keyword>
<proteinExistence type="predicted"/>
<dbReference type="AlphaFoldDB" id="A0A0L0CFI5"/>
<evidence type="ECO:0000256" key="4">
    <source>
        <dbReference type="ARBA" id="ARBA00022771"/>
    </source>
</evidence>
<gene>
    <name evidence="14" type="ORF">FF38_11999</name>
</gene>
<dbReference type="Gene3D" id="3.30.2020.30">
    <property type="match status" value="1"/>
</dbReference>
<evidence type="ECO:0000313" key="15">
    <source>
        <dbReference type="Proteomes" id="UP000037069"/>
    </source>
</evidence>
<dbReference type="GO" id="GO:0045329">
    <property type="term" value="P:carnitine biosynthetic process"/>
    <property type="evidence" value="ECO:0007669"/>
    <property type="project" value="UniProtKB-UniPathway"/>
</dbReference>
<dbReference type="GO" id="GO:0051213">
    <property type="term" value="F:dioxygenase activity"/>
    <property type="evidence" value="ECO:0007669"/>
    <property type="project" value="UniProtKB-KW"/>
</dbReference>
<evidence type="ECO:0000259" key="13">
    <source>
        <dbReference type="PROSITE" id="PS50950"/>
    </source>
</evidence>
<reference evidence="14 15" key="1">
    <citation type="journal article" date="2015" name="Nat. Commun.">
        <title>Lucilia cuprina genome unlocks parasitic fly biology to underpin future interventions.</title>
        <authorList>
            <person name="Anstead C.A."/>
            <person name="Korhonen P.K."/>
            <person name="Young N.D."/>
            <person name="Hall R.S."/>
            <person name="Jex A.R."/>
            <person name="Murali S.C."/>
            <person name="Hughes D.S."/>
            <person name="Lee S.F."/>
            <person name="Perry T."/>
            <person name="Stroehlein A.J."/>
            <person name="Ansell B.R."/>
            <person name="Breugelmans B."/>
            <person name="Hofmann A."/>
            <person name="Qu J."/>
            <person name="Dugan S."/>
            <person name="Lee S.L."/>
            <person name="Chao H."/>
            <person name="Dinh H."/>
            <person name="Han Y."/>
            <person name="Doddapaneni H.V."/>
            <person name="Worley K.C."/>
            <person name="Muzny D.M."/>
            <person name="Ioannidis P."/>
            <person name="Waterhouse R.M."/>
            <person name="Zdobnov E.M."/>
            <person name="James P.J."/>
            <person name="Bagnall N.H."/>
            <person name="Kotze A.C."/>
            <person name="Gibbs R.A."/>
            <person name="Richards S."/>
            <person name="Batterham P."/>
            <person name="Gasser R.B."/>
        </authorList>
    </citation>
    <scope>NUCLEOTIDE SEQUENCE [LARGE SCALE GENOMIC DNA]</scope>
    <source>
        <strain evidence="14 15">LS</strain>
        <tissue evidence="14">Full body</tissue>
    </source>
</reference>
<evidence type="ECO:0000256" key="6">
    <source>
        <dbReference type="ARBA" id="ARBA00022873"/>
    </source>
</evidence>
<keyword evidence="6" id="KW-0124">Carnitine biosynthesis</keyword>
<evidence type="ECO:0000256" key="3">
    <source>
        <dbReference type="ARBA" id="ARBA00022723"/>
    </source>
</evidence>
<keyword evidence="9" id="KW-0408">Iron</keyword>
<evidence type="ECO:0000256" key="10">
    <source>
        <dbReference type="ARBA" id="ARBA00023125"/>
    </source>
</evidence>
<feature type="region of interest" description="Disordered" evidence="12">
    <location>
        <begin position="119"/>
        <end position="139"/>
    </location>
</feature>
<evidence type="ECO:0000256" key="5">
    <source>
        <dbReference type="ARBA" id="ARBA00022833"/>
    </source>
</evidence>
<dbReference type="InterPro" id="IPR050411">
    <property type="entry name" value="AlphaKG_dependent_hydroxylases"/>
</dbReference>
<dbReference type="SUPFAM" id="SSF57716">
    <property type="entry name" value="Glucocorticoid receptor-like (DNA-binding domain)"/>
    <property type="match status" value="1"/>
</dbReference>
<comment type="caution">
    <text evidence="14">The sequence shown here is derived from an EMBL/GenBank/DDBJ whole genome shotgun (WGS) entry which is preliminary data.</text>
</comment>
<dbReference type="PROSITE" id="PS50950">
    <property type="entry name" value="ZF_THAP"/>
    <property type="match status" value="1"/>
</dbReference>
<keyword evidence="5" id="KW-0862">Zinc</keyword>
<evidence type="ECO:0000256" key="2">
    <source>
        <dbReference type="ARBA" id="ARBA00005022"/>
    </source>
</evidence>
<dbReference type="SUPFAM" id="SSF51197">
    <property type="entry name" value="Clavaminate synthase-like"/>
    <property type="match status" value="1"/>
</dbReference>
<comment type="cofactor">
    <cofactor evidence="1">
        <name>L-ascorbate</name>
        <dbReference type="ChEBI" id="CHEBI:38290"/>
    </cofactor>
</comment>
<evidence type="ECO:0000256" key="9">
    <source>
        <dbReference type="ARBA" id="ARBA00023004"/>
    </source>
</evidence>
<keyword evidence="4 11" id="KW-0863">Zinc-finger</keyword>
<dbReference type="InterPro" id="IPR006612">
    <property type="entry name" value="THAP_Znf"/>
</dbReference>
<dbReference type="GO" id="GO:0008270">
    <property type="term" value="F:zinc ion binding"/>
    <property type="evidence" value="ECO:0007669"/>
    <property type="project" value="UniProtKB-KW"/>
</dbReference>
<dbReference type="Pfam" id="PF05485">
    <property type="entry name" value="THAP"/>
    <property type="match status" value="1"/>
</dbReference>
<evidence type="ECO:0000256" key="7">
    <source>
        <dbReference type="ARBA" id="ARBA00022964"/>
    </source>
</evidence>
<sequence>MSSPDKSEPKFFVKCVLPQCKGLRFSLYHKFPRNLQKSKAWLKAIDDPKLYAIPHLRLMTMVICCRHFRISDYTHPESRKLNAVAVPSLNLKTLNQLDICRHSKTNEVKYYTTEPWPSNNIYTEDNENNEPNTTKEETNEVFPISPKSFNNKKQNSLTSDAAAFLNDSLLNSSKDVKDSTLTTTCLEEGNSFELVVNDGFIQMKDSKLDTEVKADVLWMRHICRCSECFDSKANRPLIEFFELDQDLQPVMATVIEETRKLDIICKYLELRSSHCRSDGHTSSYNLSMLYEQLQKSQTFITPNNLLWNFQHTQYRDDLQSINFYELLQSNKSGIYKALDRLQKSGVLIIKQVPKDDKDSLLKKSIITKIFNISCNQIINEKRQKSLGEHKTPHTNCTFESMDKGIQILTVSPEYLNLQLILVDGFQAIEQLPKATQEFLSFHQMDYCFEDDKGFKYKIKQPVLWKSNQLERIWFNPYHLDSVNTQDYCSASKHFKLLNDVLQMPQNQWCVELSAGNIIILDNYRICWRLKNFLIDSELECIII</sequence>
<dbReference type="InterPro" id="IPR038492">
    <property type="entry name" value="GBBH-like_N_sf"/>
</dbReference>
<name>A0A0L0CFI5_LUCCU</name>
<comment type="pathway">
    <text evidence="2">Amine and polyamine biosynthesis; carnitine biosynthesis.</text>
</comment>
<dbReference type="PANTHER" id="PTHR10696:SF51">
    <property type="entry name" value="TRIMETHYLLYSINE DIOXYGENASE, MITOCHONDRIAL"/>
    <property type="match status" value="1"/>
</dbReference>
<organism evidence="14 15">
    <name type="scientific">Lucilia cuprina</name>
    <name type="common">Green bottle fly</name>
    <name type="synonym">Australian sheep blowfly</name>
    <dbReference type="NCBI Taxonomy" id="7375"/>
    <lineage>
        <taxon>Eukaryota</taxon>
        <taxon>Metazoa</taxon>
        <taxon>Ecdysozoa</taxon>
        <taxon>Arthropoda</taxon>
        <taxon>Hexapoda</taxon>
        <taxon>Insecta</taxon>
        <taxon>Pterygota</taxon>
        <taxon>Neoptera</taxon>
        <taxon>Endopterygota</taxon>
        <taxon>Diptera</taxon>
        <taxon>Brachycera</taxon>
        <taxon>Muscomorpha</taxon>
        <taxon>Oestroidea</taxon>
        <taxon>Calliphoridae</taxon>
        <taxon>Luciliinae</taxon>
        <taxon>Lucilia</taxon>
    </lineage>
</organism>
<feature type="domain" description="THAP-type" evidence="13">
    <location>
        <begin position="8"/>
        <end position="90"/>
    </location>
</feature>
<dbReference type="GO" id="GO:0003677">
    <property type="term" value="F:DNA binding"/>
    <property type="evidence" value="ECO:0007669"/>
    <property type="project" value="UniProtKB-UniRule"/>
</dbReference>
<dbReference type="EMBL" id="JRES01000477">
    <property type="protein sequence ID" value="KNC30962.1"/>
    <property type="molecule type" value="Genomic_DNA"/>
</dbReference>
<dbReference type="SMART" id="SM00980">
    <property type="entry name" value="THAP"/>
    <property type="match status" value="1"/>
</dbReference>
<keyword evidence="10 11" id="KW-0238">DNA-binding</keyword>
<keyword evidence="7" id="KW-0223">Dioxygenase</keyword>
<evidence type="ECO:0000256" key="8">
    <source>
        <dbReference type="ARBA" id="ARBA00023002"/>
    </source>
</evidence>
<evidence type="ECO:0000256" key="1">
    <source>
        <dbReference type="ARBA" id="ARBA00001961"/>
    </source>
</evidence>